<feature type="region of interest" description="Disordered" evidence="1">
    <location>
        <begin position="138"/>
        <end position="157"/>
    </location>
</feature>
<feature type="compositionally biased region" description="Basic and acidic residues" evidence="1">
    <location>
        <begin position="85"/>
        <end position="98"/>
    </location>
</feature>
<name>A0A1V9XCZ4_9ACAR</name>
<comment type="caution">
    <text evidence="2">The sequence shown here is derived from an EMBL/GenBank/DDBJ whole genome shotgun (WGS) entry which is preliminary data.</text>
</comment>
<dbReference type="AlphaFoldDB" id="A0A1V9XCZ4"/>
<evidence type="ECO:0000256" key="1">
    <source>
        <dbReference type="SAM" id="MobiDB-lite"/>
    </source>
</evidence>
<feature type="compositionally biased region" description="Low complexity" evidence="1">
    <location>
        <begin position="31"/>
        <end position="48"/>
    </location>
</feature>
<feature type="region of interest" description="Disordered" evidence="1">
    <location>
        <begin position="1"/>
        <end position="130"/>
    </location>
</feature>
<dbReference type="EMBL" id="MNPL01014615">
    <property type="protein sequence ID" value="OQR71425.1"/>
    <property type="molecule type" value="Genomic_DNA"/>
</dbReference>
<organism evidence="2 3">
    <name type="scientific">Tropilaelaps mercedesae</name>
    <dbReference type="NCBI Taxonomy" id="418985"/>
    <lineage>
        <taxon>Eukaryota</taxon>
        <taxon>Metazoa</taxon>
        <taxon>Ecdysozoa</taxon>
        <taxon>Arthropoda</taxon>
        <taxon>Chelicerata</taxon>
        <taxon>Arachnida</taxon>
        <taxon>Acari</taxon>
        <taxon>Parasitiformes</taxon>
        <taxon>Mesostigmata</taxon>
        <taxon>Gamasina</taxon>
        <taxon>Dermanyssoidea</taxon>
        <taxon>Laelapidae</taxon>
        <taxon>Tropilaelaps</taxon>
    </lineage>
</organism>
<dbReference type="InParanoid" id="A0A1V9XCZ4"/>
<gene>
    <name evidence="2" type="ORF">BIW11_11007</name>
</gene>
<dbReference type="Proteomes" id="UP000192247">
    <property type="component" value="Unassembled WGS sequence"/>
</dbReference>
<evidence type="ECO:0000313" key="3">
    <source>
        <dbReference type="Proteomes" id="UP000192247"/>
    </source>
</evidence>
<reference evidence="2 3" key="1">
    <citation type="journal article" date="2017" name="Gigascience">
        <title>Draft genome of the honey bee ectoparasitic mite, Tropilaelaps mercedesae, is shaped by the parasitic life history.</title>
        <authorList>
            <person name="Dong X."/>
            <person name="Armstrong S.D."/>
            <person name="Xia D."/>
            <person name="Makepeace B.L."/>
            <person name="Darby A.C."/>
            <person name="Kadowaki T."/>
        </authorList>
    </citation>
    <scope>NUCLEOTIDE SEQUENCE [LARGE SCALE GENOMIC DNA]</scope>
    <source>
        <strain evidence="2">Wuxi-XJTLU</strain>
    </source>
</reference>
<proteinExistence type="predicted"/>
<feature type="compositionally biased region" description="Basic and acidic residues" evidence="1">
    <location>
        <begin position="55"/>
        <end position="77"/>
    </location>
</feature>
<keyword evidence="3" id="KW-1185">Reference proteome</keyword>
<protein>
    <submittedName>
        <fullName evidence="2">Uncharacterized protein</fullName>
    </submittedName>
</protein>
<accession>A0A1V9XCZ4</accession>
<evidence type="ECO:0000313" key="2">
    <source>
        <dbReference type="EMBL" id="OQR71425.1"/>
    </source>
</evidence>
<sequence>MPRASVGRTAHERSAGPTRPDDGDDSFLGGTATAASATTPAALQSAAAEYPATTHENHTELELHRQQPWDDRQDQRHRGQNHGRFTIERRQPREERFSTHNAAYRRPAASNYSVPGQPADPLGRGGGRFQLPLRSALGRQRNNSSSTPTPTTPIDQPDTQHVLQQQIFEHLYQQQQQCQLHLPHQHSPQLLQGPRAQRGVHVCGRCGRHVPREVPEDSGMPRSPSHDSLATDLSLLSLSSCGSEVSRIGHCGSSCFASQSCTGGGLTQAPTQGTTTTCCHHHASSGPHRISVGMAADQPPSAGGDTDLTVGSPVGLDDCNTTPLIQVHDATLPSSSTSGQICSGHGELTADYCGLHNRCTTRSSLLQVSNRQLRNEE</sequence>
<feature type="compositionally biased region" description="Low complexity" evidence="1">
    <location>
        <begin position="144"/>
        <end position="153"/>
    </location>
</feature>